<proteinExistence type="predicted"/>
<name>A0A392PFF6_9FABA</name>
<sequence length="32" mass="3886">MGRPVSYERAVAWKYNYRCVKMKTHSKTFMLC</sequence>
<comment type="caution">
    <text evidence="1">The sequence shown here is derived from an EMBL/GenBank/DDBJ whole genome shotgun (WGS) entry which is preliminary data.</text>
</comment>
<evidence type="ECO:0000313" key="1">
    <source>
        <dbReference type="EMBL" id="MCI10367.1"/>
    </source>
</evidence>
<dbReference type="EMBL" id="LXQA010075951">
    <property type="protein sequence ID" value="MCI10367.1"/>
    <property type="molecule type" value="Genomic_DNA"/>
</dbReference>
<dbReference type="AlphaFoldDB" id="A0A392PFF6"/>
<accession>A0A392PFF6</accession>
<organism evidence="1 2">
    <name type="scientific">Trifolium medium</name>
    <dbReference type="NCBI Taxonomy" id="97028"/>
    <lineage>
        <taxon>Eukaryota</taxon>
        <taxon>Viridiplantae</taxon>
        <taxon>Streptophyta</taxon>
        <taxon>Embryophyta</taxon>
        <taxon>Tracheophyta</taxon>
        <taxon>Spermatophyta</taxon>
        <taxon>Magnoliopsida</taxon>
        <taxon>eudicotyledons</taxon>
        <taxon>Gunneridae</taxon>
        <taxon>Pentapetalae</taxon>
        <taxon>rosids</taxon>
        <taxon>fabids</taxon>
        <taxon>Fabales</taxon>
        <taxon>Fabaceae</taxon>
        <taxon>Papilionoideae</taxon>
        <taxon>50 kb inversion clade</taxon>
        <taxon>NPAAA clade</taxon>
        <taxon>Hologalegina</taxon>
        <taxon>IRL clade</taxon>
        <taxon>Trifolieae</taxon>
        <taxon>Trifolium</taxon>
    </lineage>
</organism>
<keyword evidence="2" id="KW-1185">Reference proteome</keyword>
<protein>
    <submittedName>
        <fullName evidence="1">Uncharacterized protein</fullName>
    </submittedName>
</protein>
<dbReference type="Proteomes" id="UP000265520">
    <property type="component" value="Unassembled WGS sequence"/>
</dbReference>
<evidence type="ECO:0000313" key="2">
    <source>
        <dbReference type="Proteomes" id="UP000265520"/>
    </source>
</evidence>
<gene>
    <name evidence="1" type="ORF">A2U01_0031460</name>
</gene>
<feature type="non-terminal residue" evidence="1">
    <location>
        <position position="32"/>
    </location>
</feature>
<reference evidence="1 2" key="1">
    <citation type="journal article" date="2018" name="Front. Plant Sci.">
        <title>Red Clover (Trifolium pratense) and Zigzag Clover (T. medium) - A Picture of Genomic Similarities and Differences.</title>
        <authorList>
            <person name="Dluhosova J."/>
            <person name="Istvanek J."/>
            <person name="Nedelnik J."/>
            <person name="Repkova J."/>
        </authorList>
    </citation>
    <scope>NUCLEOTIDE SEQUENCE [LARGE SCALE GENOMIC DNA]</scope>
    <source>
        <strain evidence="2">cv. 10/8</strain>
        <tissue evidence="1">Leaf</tissue>
    </source>
</reference>